<keyword evidence="1" id="KW-0472">Membrane</keyword>
<dbReference type="AlphaFoldDB" id="A0A2H0V9G3"/>
<proteinExistence type="predicted"/>
<sequence length="99" mass="11168">MKNIHKTIIMTLTLLLLSVIGSIIVQITGQNSLTVNCSYVDPLTVDVLAFIVTLFLIFEGLYKIFKEPDLHFTKQITRSIRIAMGSAILAMHILQVMYK</sequence>
<evidence type="ECO:0000256" key="1">
    <source>
        <dbReference type="SAM" id="Phobius"/>
    </source>
</evidence>
<accession>A0A2H0V9G3</accession>
<dbReference type="EMBL" id="PFAN01000057">
    <property type="protein sequence ID" value="PIR95019.1"/>
    <property type="molecule type" value="Genomic_DNA"/>
</dbReference>
<evidence type="ECO:0000313" key="3">
    <source>
        <dbReference type="Proteomes" id="UP000228614"/>
    </source>
</evidence>
<gene>
    <name evidence="2" type="ORF">COT95_00985</name>
</gene>
<reference evidence="3" key="1">
    <citation type="submission" date="2017-09" db="EMBL/GenBank/DDBJ databases">
        <title>Depth-based differentiation of microbial function through sediment-hosted aquifers and enrichment of novel symbionts in the deep terrestrial subsurface.</title>
        <authorList>
            <person name="Probst A.J."/>
            <person name="Ladd B."/>
            <person name="Jarett J.K."/>
            <person name="Geller-Mcgrath D.E."/>
            <person name="Sieber C.M.K."/>
            <person name="Emerson J.B."/>
            <person name="Anantharaman K."/>
            <person name="Thomas B.C."/>
            <person name="Malmstrom R."/>
            <person name="Stieglmeier M."/>
            <person name="Klingl A."/>
            <person name="Woyke T."/>
            <person name="Ryan C.M."/>
            <person name="Banfield J.F."/>
        </authorList>
    </citation>
    <scope>NUCLEOTIDE SEQUENCE [LARGE SCALE GENOMIC DNA]</scope>
</reference>
<feature type="transmembrane region" description="Helical" evidence="1">
    <location>
        <begin position="7"/>
        <end position="27"/>
    </location>
</feature>
<keyword evidence="1" id="KW-1133">Transmembrane helix</keyword>
<protein>
    <submittedName>
        <fullName evidence="2">Uncharacterized protein</fullName>
    </submittedName>
</protein>
<name>A0A2H0V9G3_9BACT</name>
<keyword evidence="1" id="KW-0812">Transmembrane</keyword>
<feature type="transmembrane region" description="Helical" evidence="1">
    <location>
        <begin position="79"/>
        <end position="98"/>
    </location>
</feature>
<dbReference type="Proteomes" id="UP000228614">
    <property type="component" value="Unassembled WGS sequence"/>
</dbReference>
<organism evidence="2 3">
    <name type="scientific">Candidatus Falkowbacteria bacterium CG10_big_fil_rev_8_21_14_0_10_37_6</name>
    <dbReference type="NCBI Taxonomy" id="1974563"/>
    <lineage>
        <taxon>Bacteria</taxon>
        <taxon>Candidatus Falkowiibacteriota</taxon>
    </lineage>
</organism>
<feature type="transmembrane region" description="Helical" evidence="1">
    <location>
        <begin position="39"/>
        <end position="58"/>
    </location>
</feature>
<evidence type="ECO:0000313" key="2">
    <source>
        <dbReference type="EMBL" id="PIR95019.1"/>
    </source>
</evidence>
<comment type="caution">
    <text evidence="2">The sequence shown here is derived from an EMBL/GenBank/DDBJ whole genome shotgun (WGS) entry which is preliminary data.</text>
</comment>